<sequence length="601" mass="67023">MTIQVVVPSIENSYPRRGDRLQEEPSAKNAQGLFPPDACIFVGNLSTKVQTEQLAEDLKEVFTQFGPCHVKIKQDKKKNLPGAFVQFERVADANAALGCDQCTQLHERWLRVERAKGRRTALLGLRSGEPITQHDITSVLGGRGPLEAWCIESHQSGFNSWTNHFSKDHFYYLSLLDMDGSPLIPGSDQPRTKSYNSHQSFRGNHSRGYQGQRGHRSGPPRGGYRGFSRNRQSQYHQENAHPRGGYENAHHRGGYQNVPNIVHGMPYGDHPPFYPPPPPGNGFAPPPFIINDQPVYGNRHPPGLLHPPPGTFASGLSNGPFIVNGQPPYSPIPPTFWGEPYQSNNGYYSHPFNMPNYSEAYFNQTGQMGYNEPYLQNVAHLTVPDSNNKPTPPPKVVVTIKKDTRASNSPEVVNEGDKSDKKTESDESPGTERETKTEIDLFNLEDPGNIPRLIRVHHSDSEDTDYEESASETESKIELKPEPEKPALVPVTEEVGDDGTTAEAISESGSSPVSDSDKSKNTRILHSEQIIRDESPNDTDSISDSSSQTRSLDEKYQLKTGKTIEDYVRLGAESLRTEYTEGTLLDIIRELEEEQQVQKDK</sequence>
<feature type="region of interest" description="Disordered" evidence="2">
    <location>
        <begin position="458"/>
        <end position="556"/>
    </location>
</feature>
<dbReference type="STRING" id="69771.A0A1V6PIT3"/>
<dbReference type="InterPro" id="IPR012677">
    <property type="entry name" value="Nucleotide-bd_a/b_plait_sf"/>
</dbReference>
<feature type="compositionally biased region" description="Low complexity" evidence="2">
    <location>
        <begin position="538"/>
        <end position="550"/>
    </location>
</feature>
<dbReference type="Pfam" id="PF00076">
    <property type="entry name" value="RRM_1"/>
    <property type="match status" value="1"/>
</dbReference>
<dbReference type="Gene3D" id="3.30.70.330">
    <property type="match status" value="1"/>
</dbReference>
<feature type="compositionally biased region" description="Polar residues" evidence="2">
    <location>
        <begin position="192"/>
        <end position="209"/>
    </location>
</feature>
<feature type="domain" description="RRM" evidence="3">
    <location>
        <begin position="38"/>
        <end position="117"/>
    </location>
</feature>
<proteinExistence type="predicted"/>
<dbReference type="EMBL" id="MDYL01000003">
    <property type="protein sequence ID" value="OQD76919.1"/>
    <property type="molecule type" value="Genomic_DNA"/>
</dbReference>
<keyword evidence="1" id="KW-0694">RNA-binding</keyword>
<reference evidence="5" key="1">
    <citation type="journal article" date="2017" name="Nat. Microbiol.">
        <title>Global analysis of biosynthetic gene clusters reveals vast potential of secondary metabolite production in Penicillium species.</title>
        <authorList>
            <person name="Nielsen J.C."/>
            <person name="Grijseels S."/>
            <person name="Prigent S."/>
            <person name="Ji B."/>
            <person name="Dainat J."/>
            <person name="Nielsen K.F."/>
            <person name="Frisvad J.C."/>
            <person name="Workman M."/>
            <person name="Nielsen J."/>
        </authorList>
    </citation>
    <scope>NUCLEOTIDE SEQUENCE [LARGE SCALE GENOMIC DNA]</scope>
    <source>
        <strain evidence="5">IBT 11843</strain>
    </source>
</reference>
<dbReference type="GO" id="GO:0003723">
    <property type="term" value="F:RNA binding"/>
    <property type="evidence" value="ECO:0007669"/>
    <property type="project" value="UniProtKB-UniRule"/>
</dbReference>
<evidence type="ECO:0000256" key="1">
    <source>
        <dbReference type="PROSITE-ProRule" id="PRU00176"/>
    </source>
</evidence>
<protein>
    <recommendedName>
        <fullName evidence="3">RRM domain-containing protein</fullName>
    </recommendedName>
</protein>
<feature type="compositionally biased region" description="Basic and acidic residues" evidence="2">
    <location>
        <begin position="515"/>
        <end position="535"/>
    </location>
</feature>
<dbReference type="InterPro" id="IPR050441">
    <property type="entry name" value="RBM"/>
</dbReference>
<evidence type="ECO:0000259" key="3">
    <source>
        <dbReference type="PROSITE" id="PS50102"/>
    </source>
</evidence>
<organism evidence="4 5">
    <name type="scientific">Penicillium decumbens</name>
    <dbReference type="NCBI Taxonomy" id="69771"/>
    <lineage>
        <taxon>Eukaryota</taxon>
        <taxon>Fungi</taxon>
        <taxon>Dikarya</taxon>
        <taxon>Ascomycota</taxon>
        <taxon>Pezizomycotina</taxon>
        <taxon>Eurotiomycetes</taxon>
        <taxon>Eurotiomycetidae</taxon>
        <taxon>Eurotiales</taxon>
        <taxon>Aspergillaceae</taxon>
        <taxon>Penicillium</taxon>
    </lineage>
</organism>
<dbReference type="PROSITE" id="PS50102">
    <property type="entry name" value="RRM"/>
    <property type="match status" value="1"/>
</dbReference>
<dbReference type="SUPFAM" id="SSF54928">
    <property type="entry name" value="RNA-binding domain, RBD"/>
    <property type="match status" value="1"/>
</dbReference>
<evidence type="ECO:0000313" key="5">
    <source>
        <dbReference type="Proteomes" id="UP000191522"/>
    </source>
</evidence>
<dbReference type="PANTHER" id="PTHR48034">
    <property type="entry name" value="TRANSFORMER-2 SEX-DETERMINING PROTEIN-RELATED"/>
    <property type="match status" value="1"/>
</dbReference>
<gene>
    <name evidence="4" type="ORF">PENDEC_c003G06274</name>
</gene>
<comment type="caution">
    <text evidence="4">The sequence shown here is derived from an EMBL/GenBank/DDBJ whole genome shotgun (WGS) entry which is preliminary data.</text>
</comment>
<feature type="compositionally biased region" description="Basic and acidic residues" evidence="2">
    <location>
        <begin position="415"/>
        <end position="439"/>
    </location>
</feature>
<accession>A0A1V6PIT3</accession>
<dbReference type="AlphaFoldDB" id="A0A1V6PIT3"/>
<dbReference type="SMART" id="SM00360">
    <property type="entry name" value="RRM"/>
    <property type="match status" value="1"/>
</dbReference>
<keyword evidence="5" id="KW-1185">Reference proteome</keyword>
<dbReference type="Proteomes" id="UP000191522">
    <property type="component" value="Unassembled WGS sequence"/>
</dbReference>
<dbReference type="InterPro" id="IPR035979">
    <property type="entry name" value="RBD_domain_sf"/>
</dbReference>
<name>A0A1V6PIT3_PENDC</name>
<evidence type="ECO:0000256" key="2">
    <source>
        <dbReference type="SAM" id="MobiDB-lite"/>
    </source>
</evidence>
<feature type="compositionally biased region" description="Basic and acidic residues" evidence="2">
    <location>
        <begin position="473"/>
        <end position="485"/>
    </location>
</feature>
<evidence type="ECO:0000313" key="4">
    <source>
        <dbReference type="EMBL" id="OQD76919.1"/>
    </source>
</evidence>
<feature type="compositionally biased region" description="Acidic residues" evidence="2">
    <location>
        <begin position="462"/>
        <end position="471"/>
    </location>
</feature>
<dbReference type="OrthoDB" id="410044at2759"/>
<feature type="region of interest" description="Disordered" evidence="2">
    <location>
        <begin position="382"/>
        <end position="446"/>
    </location>
</feature>
<feature type="region of interest" description="Disordered" evidence="2">
    <location>
        <begin position="183"/>
        <end position="266"/>
    </location>
</feature>
<dbReference type="InterPro" id="IPR000504">
    <property type="entry name" value="RRM_dom"/>
</dbReference>